<dbReference type="EMBL" id="JBJXBP010000001">
    <property type="protein sequence ID" value="KAL3850088.1"/>
    <property type="molecule type" value="Genomic_DNA"/>
</dbReference>
<dbReference type="PANTHER" id="PTHR31029:SF3">
    <property type="entry name" value="IRK-INTERACTING PROTEIN"/>
    <property type="match status" value="1"/>
</dbReference>
<organism evidence="3 4">
    <name type="scientific">Penstemon smallii</name>
    <dbReference type="NCBI Taxonomy" id="265156"/>
    <lineage>
        <taxon>Eukaryota</taxon>
        <taxon>Viridiplantae</taxon>
        <taxon>Streptophyta</taxon>
        <taxon>Embryophyta</taxon>
        <taxon>Tracheophyta</taxon>
        <taxon>Spermatophyta</taxon>
        <taxon>Magnoliopsida</taxon>
        <taxon>eudicotyledons</taxon>
        <taxon>Gunneridae</taxon>
        <taxon>Pentapetalae</taxon>
        <taxon>asterids</taxon>
        <taxon>lamiids</taxon>
        <taxon>Lamiales</taxon>
        <taxon>Plantaginaceae</taxon>
        <taxon>Cheloneae</taxon>
        <taxon>Penstemon</taxon>
    </lineage>
</organism>
<keyword evidence="1" id="KW-0175">Coiled coil</keyword>
<gene>
    <name evidence="3" type="ORF">ACJIZ3_011970</name>
</gene>
<keyword evidence="4" id="KW-1185">Reference proteome</keyword>
<sequence length="547" mass="62637">MAAMYQEISGEIRNGENDNGNGNEISRREIKAAIAKGMELRALHASLSPATRTFPSSASPVSRHAPHFSAHDYPVFTPSYEDEPLPGYRHTLSDYEESWGEYNLDGRNLYETTILSDYRTTNASFTRNRISNYSRSRRNSLGDIKSLSSCNKYNPALIGNDSDGHTKNYRKSNIIVPLTDSHVSLHSKPRNIKGLSLSWLFPKLRKKNKNVSSPKFPKSEEVSSSQMLEEFGMVSIETLKKELVKAHESRNLALIEVSEMKSTLGELGQKLEHLETYCEELKKALRQALQVKKSSPTENLTKLPKRGKLIDENAEEARVEEFLQVLSDARLSVKQFCKTLLGQIKETDVSLVDNLNSILQPYKVSLNSDLVLYHLEAIINQSLYQDFENCTFQKNGTPKFLDPQQDRQTRFKSFLSLRNLSWDEVSRKGTKYYCAEFSKFCDQKMSDIIATLGWIRPWAEELLQRFFVAAKCLWLLHLLAFSFNPVLGILRVDEYKPFDSHYMEDTFSDRQGSKGSRRVKIMVNPGFYVHDRVLKCKVLCRYKSSIV</sequence>
<dbReference type="AlphaFoldDB" id="A0ABD3UNI4"/>
<name>A0ABD3UNI4_9LAMI</name>
<evidence type="ECO:0000313" key="3">
    <source>
        <dbReference type="EMBL" id="KAL3850088.1"/>
    </source>
</evidence>
<evidence type="ECO:0000313" key="4">
    <source>
        <dbReference type="Proteomes" id="UP001634393"/>
    </source>
</evidence>
<protein>
    <recommendedName>
        <fullName evidence="5">IRK-interacting protein</fullName>
    </recommendedName>
</protein>
<comment type="caution">
    <text evidence="3">The sequence shown here is derived from an EMBL/GenBank/DDBJ whole genome shotgun (WGS) entry which is preliminary data.</text>
</comment>
<feature type="coiled-coil region" evidence="1">
    <location>
        <begin position="264"/>
        <end position="291"/>
    </location>
</feature>
<proteinExistence type="predicted"/>
<evidence type="ECO:0000256" key="1">
    <source>
        <dbReference type="SAM" id="Coils"/>
    </source>
</evidence>
<dbReference type="InterPro" id="IPR042316">
    <property type="entry name" value="IRKI-like"/>
</dbReference>
<dbReference type="PANTHER" id="PTHR31029">
    <property type="entry name" value="CYCLIN-DEPENDENT KINASE-LIKE PROTEIN"/>
    <property type="match status" value="1"/>
</dbReference>
<evidence type="ECO:0000256" key="2">
    <source>
        <dbReference type="SAM" id="MobiDB-lite"/>
    </source>
</evidence>
<dbReference type="Proteomes" id="UP001634393">
    <property type="component" value="Unassembled WGS sequence"/>
</dbReference>
<evidence type="ECO:0008006" key="5">
    <source>
        <dbReference type="Google" id="ProtNLM"/>
    </source>
</evidence>
<reference evidence="3 4" key="1">
    <citation type="submission" date="2024-12" db="EMBL/GenBank/DDBJ databases">
        <title>The unique morphological basis and parallel evolutionary history of personate flowers in Penstemon.</title>
        <authorList>
            <person name="Depatie T.H."/>
            <person name="Wessinger C.A."/>
        </authorList>
    </citation>
    <scope>NUCLEOTIDE SEQUENCE [LARGE SCALE GENOMIC DNA]</scope>
    <source>
        <strain evidence="3">WTNN_2</strain>
        <tissue evidence="3">Leaf</tissue>
    </source>
</reference>
<feature type="region of interest" description="Disordered" evidence="2">
    <location>
        <begin position="1"/>
        <end position="23"/>
    </location>
</feature>
<accession>A0ABD3UNI4</accession>